<dbReference type="RefSeq" id="WP_078219098.1">
    <property type="nucleotide sequence ID" value="NZ_MUXZ01000031.1"/>
</dbReference>
<proteinExistence type="predicted"/>
<reference evidence="3 4" key="1">
    <citation type="submission" date="2018-06" db="EMBL/GenBank/DDBJ databases">
        <authorList>
            <consortium name="Pathogen Informatics"/>
            <person name="Doyle S."/>
        </authorList>
    </citation>
    <scope>NUCLEOTIDE SEQUENCE [LARGE SCALE GENOMIC DNA]</scope>
    <source>
        <strain evidence="1 3">NCTC1659</strain>
        <strain evidence="2 4">NCTC8540</strain>
    </source>
</reference>
<dbReference type="Proteomes" id="UP000254329">
    <property type="component" value="Unassembled WGS sequence"/>
</dbReference>
<dbReference type="AlphaFoldDB" id="A0A1V4AZA8"/>
<evidence type="ECO:0000313" key="4">
    <source>
        <dbReference type="Proteomes" id="UP000254496"/>
    </source>
</evidence>
<dbReference type="Proteomes" id="UP000254496">
    <property type="component" value="Unassembled WGS sequence"/>
</dbReference>
<name>A0A1V4AZA8_9PAST</name>
<evidence type="ECO:0000313" key="3">
    <source>
        <dbReference type="Proteomes" id="UP000254329"/>
    </source>
</evidence>
<organism evidence="1 3">
    <name type="scientific">Canicola haemoglobinophilus</name>
    <dbReference type="NCBI Taxonomy" id="733"/>
    <lineage>
        <taxon>Bacteria</taxon>
        <taxon>Pseudomonadati</taxon>
        <taxon>Pseudomonadota</taxon>
        <taxon>Gammaproteobacteria</taxon>
        <taxon>Pasteurellales</taxon>
        <taxon>Pasteurellaceae</taxon>
        <taxon>Canicola</taxon>
    </lineage>
</organism>
<dbReference type="EMBL" id="UGHJ01000001">
    <property type="protein sequence ID" value="STO69418.1"/>
    <property type="molecule type" value="Genomic_DNA"/>
</dbReference>
<evidence type="ECO:0000313" key="1">
    <source>
        <dbReference type="EMBL" id="STO59593.1"/>
    </source>
</evidence>
<evidence type="ECO:0000313" key="2">
    <source>
        <dbReference type="EMBL" id="STO69418.1"/>
    </source>
</evidence>
<protein>
    <submittedName>
        <fullName evidence="1">Uncharacterized protein</fullName>
    </submittedName>
</protein>
<accession>A0A1V4AZA8</accession>
<keyword evidence="3" id="KW-1185">Reference proteome</keyword>
<dbReference type="EMBL" id="UGHF01000001">
    <property type="protein sequence ID" value="STO59593.1"/>
    <property type="molecule type" value="Genomic_DNA"/>
</dbReference>
<dbReference type="OrthoDB" id="4550796at2"/>
<gene>
    <name evidence="1" type="ORF">NCTC1659_00849</name>
    <name evidence="2" type="ORF">NCTC8540_01951</name>
</gene>
<sequence>MKLTGDINVFLNALGDYEGNKSILEAICIISSNFEVSFLSDDEINHMYYQFLTNGVDFSFNKDVNGYLLESIFFYFQSSEAYQSYLFQDSLIGGVSPSFKKNDVISSFGQPISESINWIKYNIDSKFVHFEFNEKGISQISLFIE</sequence>